<organism evidence="2 3">
    <name type="scientific">Peribacillus deserti</name>
    <dbReference type="NCBI Taxonomy" id="673318"/>
    <lineage>
        <taxon>Bacteria</taxon>
        <taxon>Bacillati</taxon>
        <taxon>Bacillota</taxon>
        <taxon>Bacilli</taxon>
        <taxon>Bacillales</taxon>
        <taxon>Bacillaceae</taxon>
        <taxon>Peribacillus</taxon>
    </lineage>
</organism>
<keyword evidence="3" id="KW-1185">Reference proteome</keyword>
<evidence type="ECO:0000256" key="1">
    <source>
        <dbReference type="SAM" id="MobiDB-lite"/>
    </source>
</evidence>
<dbReference type="EMBL" id="JAFBFI010000005">
    <property type="protein sequence ID" value="MBM7692157.1"/>
    <property type="molecule type" value="Genomic_DNA"/>
</dbReference>
<evidence type="ECO:0000313" key="3">
    <source>
        <dbReference type="Proteomes" id="UP000823486"/>
    </source>
</evidence>
<feature type="region of interest" description="Disordered" evidence="1">
    <location>
        <begin position="23"/>
        <end position="55"/>
    </location>
</feature>
<sequence length="55" mass="6385">MNDQQSQDLIVQLTRIADALERIYPPPQPREGNMRDLLHSLNPNQSELKKDQNSK</sequence>
<protein>
    <submittedName>
        <fullName evidence="2">Uncharacterized protein</fullName>
    </submittedName>
</protein>
<accession>A0ABS2QGE1</accession>
<dbReference type="RefSeq" id="WP_204541063.1">
    <property type="nucleotide sequence ID" value="NZ_JAFBFI010000005.1"/>
</dbReference>
<dbReference type="Proteomes" id="UP000823486">
    <property type="component" value="Unassembled WGS sequence"/>
</dbReference>
<evidence type="ECO:0000313" key="2">
    <source>
        <dbReference type="EMBL" id="MBM7692157.1"/>
    </source>
</evidence>
<name>A0ABS2QGE1_9BACI</name>
<comment type="caution">
    <text evidence="2">The sequence shown here is derived from an EMBL/GenBank/DDBJ whole genome shotgun (WGS) entry which is preliminary data.</text>
</comment>
<proteinExistence type="predicted"/>
<reference evidence="2 3" key="1">
    <citation type="submission" date="2021-01" db="EMBL/GenBank/DDBJ databases">
        <title>Genomic Encyclopedia of Type Strains, Phase IV (KMG-IV): sequencing the most valuable type-strain genomes for metagenomic binning, comparative biology and taxonomic classification.</title>
        <authorList>
            <person name="Goeker M."/>
        </authorList>
    </citation>
    <scope>NUCLEOTIDE SEQUENCE [LARGE SCALE GENOMIC DNA]</scope>
    <source>
        <strain evidence="2 3">DSM 105482</strain>
    </source>
</reference>
<gene>
    <name evidence="2" type="ORF">JOC77_001584</name>
</gene>